<gene>
    <name evidence="1" type="ORF">PKOR_11990</name>
</gene>
<dbReference type="HOGENOM" id="CLU_2718899_0_0_10"/>
<evidence type="ECO:0000313" key="2">
    <source>
        <dbReference type="Proteomes" id="UP000033109"/>
    </source>
</evidence>
<dbReference type="AlphaFoldDB" id="A0A0E3ZFS9"/>
<evidence type="ECO:0000313" key="1">
    <source>
        <dbReference type="EMBL" id="AKD03715.1"/>
    </source>
</evidence>
<reference evidence="1 2" key="1">
    <citation type="journal article" date="2015" name="Sci. Rep.">
        <title>Unraveling adaptation of Pontibacter korlensis to radiation and infertility in desert through complete genome and comparative transcriptomic analysis.</title>
        <authorList>
            <person name="Dai J."/>
            <person name="Dai W."/>
            <person name="Qiu C."/>
            <person name="Yang Z."/>
            <person name="Zhang Y."/>
            <person name="Zhou M."/>
            <person name="Zhang L."/>
            <person name="Fang C."/>
            <person name="Gao Q."/>
            <person name="Yang Q."/>
            <person name="Li X."/>
            <person name="Wang Z."/>
            <person name="Wang Z."/>
            <person name="Jia Z."/>
            <person name="Chen X."/>
        </authorList>
    </citation>
    <scope>NUCLEOTIDE SEQUENCE [LARGE SCALE GENOMIC DNA]</scope>
    <source>
        <strain evidence="1 2">X14-1T</strain>
    </source>
</reference>
<accession>A0A0E3ZFS9</accession>
<keyword evidence="2" id="KW-1185">Reference proteome</keyword>
<organism evidence="1 2">
    <name type="scientific">Pontibacter korlensis</name>
    <dbReference type="NCBI Taxonomy" id="400092"/>
    <lineage>
        <taxon>Bacteria</taxon>
        <taxon>Pseudomonadati</taxon>
        <taxon>Bacteroidota</taxon>
        <taxon>Cytophagia</taxon>
        <taxon>Cytophagales</taxon>
        <taxon>Hymenobacteraceae</taxon>
        <taxon>Pontibacter</taxon>
    </lineage>
</organism>
<dbReference type="PATRIC" id="fig|400092.3.peg.2620"/>
<dbReference type="KEGG" id="pko:PKOR_11990"/>
<protein>
    <submittedName>
        <fullName evidence="1">Uncharacterized protein</fullName>
    </submittedName>
</protein>
<dbReference type="Proteomes" id="UP000033109">
    <property type="component" value="Chromosome"/>
</dbReference>
<name>A0A0E3ZFS9_9BACT</name>
<dbReference type="EMBL" id="CP009621">
    <property type="protein sequence ID" value="AKD03715.1"/>
    <property type="molecule type" value="Genomic_DNA"/>
</dbReference>
<sequence length="72" mass="8279">MTLYAGGSVRHNQVEVRRIVSEKWGLTPFTNSSYKYYTWIEVPDGDVQSKLVAHGTNCKGRYYVVPIEKLEL</sequence>
<proteinExistence type="predicted"/>